<dbReference type="EMBL" id="NIRI02000056">
    <property type="protein sequence ID" value="KAG5442838.1"/>
    <property type="molecule type" value="Genomic_DNA"/>
</dbReference>
<dbReference type="OrthoDB" id="6311203at2759"/>
<evidence type="ECO:0000313" key="2">
    <source>
        <dbReference type="Proteomes" id="UP000286415"/>
    </source>
</evidence>
<protein>
    <submittedName>
        <fullName evidence="1">Uncharacterized protein</fullName>
    </submittedName>
</protein>
<accession>A0A8T1M1K1</accession>
<name>A0A8T1M1K1_CLOSI</name>
<gene>
    <name evidence="1" type="ORF">CSKR_202660</name>
</gene>
<comment type="caution">
    <text evidence="1">The sequence shown here is derived from an EMBL/GenBank/DDBJ whole genome shotgun (WGS) entry which is preliminary data.</text>
</comment>
<dbReference type="Proteomes" id="UP000286415">
    <property type="component" value="Unassembled WGS sequence"/>
</dbReference>
<reference evidence="1 2" key="1">
    <citation type="journal article" date="2018" name="Biotechnol. Adv.">
        <title>Improved genomic resources and new bioinformatic workflow for the carcinogenic parasite Clonorchis sinensis: Biotechnological implications.</title>
        <authorList>
            <person name="Wang D."/>
            <person name="Korhonen P.K."/>
            <person name="Gasser R.B."/>
            <person name="Young N.D."/>
        </authorList>
    </citation>
    <scope>NUCLEOTIDE SEQUENCE [LARGE SCALE GENOMIC DNA]</scope>
    <source>
        <strain evidence="1">Cs-k2</strain>
    </source>
</reference>
<reference evidence="1 2" key="2">
    <citation type="journal article" date="2021" name="Genomics">
        <title>High-quality reference genome for Clonorchis sinensis.</title>
        <authorList>
            <person name="Young N.D."/>
            <person name="Stroehlein A.J."/>
            <person name="Kinkar L."/>
            <person name="Wang T."/>
            <person name="Sohn W.M."/>
            <person name="Chang B.C.H."/>
            <person name="Kaur P."/>
            <person name="Weisz D."/>
            <person name="Dudchenko O."/>
            <person name="Aiden E.L."/>
            <person name="Korhonen P.K."/>
            <person name="Gasser R.B."/>
        </authorList>
    </citation>
    <scope>NUCLEOTIDE SEQUENCE [LARGE SCALE GENOMIC DNA]</scope>
    <source>
        <strain evidence="1">Cs-k2</strain>
    </source>
</reference>
<proteinExistence type="predicted"/>
<dbReference type="AlphaFoldDB" id="A0A8T1M1K1"/>
<keyword evidence="2" id="KW-1185">Reference proteome</keyword>
<organism evidence="1 2">
    <name type="scientific">Clonorchis sinensis</name>
    <name type="common">Chinese liver fluke</name>
    <dbReference type="NCBI Taxonomy" id="79923"/>
    <lineage>
        <taxon>Eukaryota</taxon>
        <taxon>Metazoa</taxon>
        <taxon>Spiralia</taxon>
        <taxon>Lophotrochozoa</taxon>
        <taxon>Platyhelminthes</taxon>
        <taxon>Trematoda</taxon>
        <taxon>Digenea</taxon>
        <taxon>Opisthorchiida</taxon>
        <taxon>Opisthorchiata</taxon>
        <taxon>Opisthorchiidae</taxon>
        <taxon>Clonorchis</taxon>
    </lineage>
</organism>
<evidence type="ECO:0000313" key="1">
    <source>
        <dbReference type="EMBL" id="KAG5442838.1"/>
    </source>
</evidence>
<sequence length="125" mass="14601">MIVNGQSGYSAKAALCNLYKRKHEEGDYPPNNALKMFPRMVTKRLQVDCQARRTDQQPPDQIPTADFNVAYQVELQQIYRYDFIYHFVVRALCNASRSFDVNFGIVHSQYRPHFVSCMQKHLHTS</sequence>